<organism evidence="3 4">
    <name type="scientific">Podarcis muralis</name>
    <name type="common">Wall lizard</name>
    <name type="synonym">Lacerta muralis</name>
    <dbReference type="NCBI Taxonomy" id="64176"/>
    <lineage>
        <taxon>Eukaryota</taxon>
        <taxon>Metazoa</taxon>
        <taxon>Chordata</taxon>
        <taxon>Craniata</taxon>
        <taxon>Vertebrata</taxon>
        <taxon>Euteleostomi</taxon>
        <taxon>Lepidosauria</taxon>
        <taxon>Squamata</taxon>
        <taxon>Bifurcata</taxon>
        <taxon>Unidentata</taxon>
        <taxon>Episquamata</taxon>
        <taxon>Laterata</taxon>
        <taxon>Lacertibaenia</taxon>
        <taxon>Lacertidae</taxon>
        <taxon>Podarcis</taxon>
    </lineage>
</organism>
<evidence type="ECO:0000256" key="2">
    <source>
        <dbReference type="SAM" id="MobiDB-lite"/>
    </source>
</evidence>
<evidence type="ECO:0000256" key="1">
    <source>
        <dbReference type="ARBA" id="ARBA00008315"/>
    </source>
</evidence>
<dbReference type="InterPro" id="IPR038792">
    <property type="entry name" value="CFAP97D1/2"/>
</dbReference>
<dbReference type="Proteomes" id="UP000472272">
    <property type="component" value="Chromosome 14"/>
</dbReference>
<reference evidence="3" key="2">
    <citation type="submission" date="2025-08" db="UniProtKB">
        <authorList>
            <consortium name="Ensembl"/>
        </authorList>
    </citation>
    <scope>IDENTIFICATION</scope>
</reference>
<dbReference type="AlphaFoldDB" id="A0A670JGH6"/>
<dbReference type="RefSeq" id="XP_028562897.1">
    <property type="nucleotide sequence ID" value="XM_028707064.1"/>
</dbReference>
<comment type="similarity">
    <text evidence="1">Belongs to the CFAP97 family.</text>
</comment>
<dbReference type="InterPro" id="IPR029488">
    <property type="entry name" value="Hmw/CFAP97"/>
</dbReference>
<dbReference type="PANTHER" id="PTHR33768">
    <property type="entry name" value="MIP11318P"/>
    <property type="match status" value="1"/>
</dbReference>
<dbReference type="GeneTree" id="ENSGT00940000164099"/>
<name>A0A670JGH6_PODMU</name>
<dbReference type="GeneID" id="114584898"/>
<proteinExistence type="inferred from homology"/>
<reference evidence="3" key="3">
    <citation type="submission" date="2025-09" db="UniProtKB">
        <authorList>
            <consortium name="Ensembl"/>
        </authorList>
    </citation>
    <scope>IDENTIFICATION</scope>
</reference>
<evidence type="ECO:0000313" key="4">
    <source>
        <dbReference type="Proteomes" id="UP000472272"/>
    </source>
</evidence>
<dbReference type="KEGG" id="pmua:114584898"/>
<sequence length="252" mass="29352">MYRAYQPLLPATNRYLQEKWDKASYQEHCRKVELAVPVVNTKAPPTPLHLQVNLKKLQLERERQAVWDQENRSHSAKLWRIKQSPGRVDNWNFYCIHSLNWGKRQRDLARIYWENQELAKRLEGRRSELAQEHWQQDWHKEQLIRSSIARYPRETVSCQARNGRRRQACENNHIPLSASGRRNPSRTREPFSSKNHSRMGKSFWGSGSESTQEEEITTTTCSPSSLGKRDVAGQLSKETSLLAKIASGGFCP</sequence>
<reference evidence="3 4" key="1">
    <citation type="journal article" date="2019" name="Proc. Natl. Acad. Sci. U.S.A.">
        <title>Regulatory changes in pterin and carotenoid genes underlie balanced color polymorphisms in the wall lizard.</title>
        <authorList>
            <person name="Andrade P."/>
            <person name="Pinho C."/>
            <person name="Perez I de Lanuza G."/>
            <person name="Afonso S."/>
            <person name="Brejcha J."/>
            <person name="Rubin C.J."/>
            <person name="Wallerman O."/>
            <person name="Pereira P."/>
            <person name="Sabatino S.J."/>
            <person name="Bellati A."/>
            <person name="Pellitteri-Rosa D."/>
            <person name="Bosakova Z."/>
            <person name="Bunikis I."/>
            <person name="Carretero M.A."/>
            <person name="Feiner N."/>
            <person name="Marsik P."/>
            <person name="Pauperio F."/>
            <person name="Salvi D."/>
            <person name="Soler L."/>
            <person name="While G.M."/>
            <person name="Uller T."/>
            <person name="Font E."/>
            <person name="Andersson L."/>
            <person name="Carneiro M."/>
        </authorList>
    </citation>
    <scope>NUCLEOTIDE SEQUENCE</scope>
</reference>
<dbReference type="PANTHER" id="PTHR33768:SF6">
    <property type="entry name" value="SI:CH211-284K5.2"/>
    <property type="match status" value="1"/>
</dbReference>
<feature type="region of interest" description="Disordered" evidence="2">
    <location>
        <begin position="174"/>
        <end position="229"/>
    </location>
</feature>
<keyword evidence="4" id="KW-1185">Reference proteome</keyword>
<evidence type="ECO:0000313" key="3">
    <source>
        <dbReference type="Ensembl" id="ENSPMRP00000023551.1"/>
    </source>
</evidence>
<accession>A0A670JGH6</accession>
<protein>
    <submittedName>
        <fullName evidence="3">Uncharacterized LOC114584898</fullName>
    </submittedName>
</protein>
<gene>
    <name evidence="3" type="primary">LOC114584898</name>
</gene>
<dbReference type="Pfam" id="PF13879">
    <property type="entry name" value="Hmw_CFAP97"/>
    <property type="match status" value="1"/>
</dbReference>
<dbReference type="OrthoDB" id="2163395at2759"/>
<dbReference type="OMA" id="RIYWENQ"/>
<dbReference type="Ensembl" id="ENSPMRT00000024997.1">
    <property type="protein sequence ID" value="ENSPMRP00000023551.1"/>
    <property type="gene ID" value="ENSPMRG00000015265.1"/>
</dbReference>